<feature type="region of interest" description="Disordered" evidence="1">
    <location>
        <begin position="99"/>
        <end position="226"/>
    </location>
</feature>
<dbReference type="Proteomes" id="UP000197138">
    <property type="component" value="Unassembled WGS sequence"/>
</dbReference>
<organism evidence="2 3">
    <name type="scientific">Punica granatum</name>
    <name type="common">Pomegranate</name>
    <dbReference type="NCBI Taxonomy" id="22663"/>
    <lineage>
        <taxon>Eukaryota</taxon>
        <taxon>Viridiplantae</taxon>
        <taxon>Streptophyta</taxon>
        <taxon>Embryophyta</taxon>
        <taxon>Tracheophyta</taxon>
        <taxon>Spermatophyta</taxon>
        <taxon>Magnoliopsida</taxon>
        <taxon>eudicotyledons</taxon>
        <taxon>Gunneridae</taxon>
        <taxon>Pentapetalae</taxon>
        <taxon>rosids</taxon>
        <taxon>malvids</taxon>
        <taxon>Myrtales</taxon>
        <taxon>Lythraceae</taxon>
        <taxon>Punica</taxon>
    </lineage>
</organism>
<evidence type="ECO:0000313" key="2">
    <source>
        <dbReference type="EMBL" id="OWM74228.1"/>
    </source>
</evidence>
<evidence type="ECO:0000313" key="3">
    <source>
        <dbReference type="Proteomes" id="UP000197138"/>
    </source>
</evidence>
<feature type="compositionally biased region" description="Polar residues" evidence="1">
    <location>
        <begin position="1"/>
        <end position="13"/>
    </location>
</feature>
<sequence length="262" mass="28469">MVSLETIQSTSRSIDPANATPRISFSADPNENNSTATTFISISPKLGGLGNRNKARSERPDLEKSDFEFLSANPSLDSNILTADELFSEGKLLPFWQAHHSENRPTGMATLRTRPGPDGEEDDEPEEGQGEARDGEGRAAGTPADKDAPGRGGPGWFMDDDPSPRPPKCTVLWKELLRLRNRPLPPDTASPNSEKKEGASGGAGERDKDANKRAKKGLERTRSGTLRIRPMINVPICSTVKGTSNYVLPPPLFPTKKGRVER</sequence>
<reference evidence="3" key="1">
    <citation type="journal article" date="2017" name="Plant J.">
        <title>The pomegranate (Punica granatum L.) genome and the genomics of punicalagin biosynthesis.</title>
        <authorList>
            <person name="Qin G."/>
            <person name="Xu C."/>
            <person name="Ming R."/>
            <person name="Tang H."/>
            <person name="Guyot R."/>
            <person name="Kramer E.M."/>
            <person name="Hu Y."/>
            <person name="Yi X."/>
            <person name="Qi Y."/>
            <person name="Xu X."/>
            <person name="Gao Z."/>
            <person name="Pan H."/>
            <person name="Jian J."/>
            <person name="Tian Y."/>
            <person name="Yue Z."/>
            <person name="Xu Y."/>
        </authorList>
    </citation>
    <scope>NUCLEOTIDE SEQUENCE [LARGE SCALE GENOMIC DNA]</scope>
    <source>
        <strain evidence="3">cv. Dabenzi</strain>
    </source>
</reference>
<comment type="caution">
    <text evidence="2">The sequence shown here is derived from an EMBL/GenBank/DDBJ whole genome shotgun (WGS) entry which is preliminary data.</text>
</comment>
<dbReference type="PANTHER" id="PTHR31722">
    <property type="entry name" value="OS06G0675200 PROTEIN"/>
    <property type="match status" value="1"/>
</dbReference>
<accession>A0A218WP32</accession>
<feature type="compositionally biased region" description="Polar residues" evidence="1">
    <location>
        <begin position="21"/>
        <end position="41"/>
    </location>
</feature>
<name>A0A218WP32_PUNGR</name>
<dbReference type="AlphaFoldDB" id="A0A218WP32"/>
<feature type="region of interest" description="Disordered" evidence="1">
    <location>
        <begin position="243"/>
        <end position="262"/>
    </location>
</feature>
<protein>
    <submittedName>
        <fullName evidence="2">Uncharacterized protein</fullName>
    </submittedName>
</protein>
<dbReference type="EMBL" id="MTKT01003794">
    <property type="protein sequence ID" value="OWM74228.1"/>
    <property type="molecule type" value="Genomic_DNA"/>
</dbReference>
<proteinExistence type="predicted"/>
<feature type="compositionally biased region" description="Basic and acidic residues" evidence="1">
    <location>
        <begin position="55"/>
        <end position="66"/>
    </location>
</feature>
<dbReference type="PANTHER" id="PTHR31722:SF2">
    <property type="entry name" value="DNA CROSS-LINK REPAIR 1 PROTEIN-LIKE"/>
    <property type="match status" value="1"/>
</dbReference>
<evidence type="ECO:0000256" key="1">
    <source>
        <dbReference type="SAM" id="MobiDB-lite"/>
    </source>
</evidence>
<feature type="region of interest" description="Disordered" evidence="1">
    <location>
        <begin position="1"/>
        <end position="66"/>
    </location>
</feature>
<feature type="compositionally biased region" description="Basic and acidic residues" evidence="1">
    <location>
        <begin position="193"/>
        <end position="222"/>
    </location>
</feature>
<gene>
    <name evidence="2" type="ORF">CDL15_Pgr008541</name>
</gene>
<feature type="compositionally biased region" description="Acidic residues" evidence="1">
    <location>
        <begin position="118"/>
        <end position="129"/>
    </location>
</feature>